<evidence type="ECO:0000313" key="2">
    <source>
        <dbReference type="EMBL" id="CAI2372215.1"/>
    </source>
</evidence>
<comment type="caution">
    <text evidence="2">The sequence shown here is derived from an EMBL/GenBank/DDBJ whole genome shotgun (WGS) entry which is preliminary data.</text>
</comment>
<dbReference type="EMBL" id="CAMPGE010013484">
    <property type="protein sequence ID" value="CAI2372215.1"/>
    <property type="molecule type" value="Genomic_DNA"/>
</dbReference>
<dbReference type="Proteomes" id="UP001295684">
    <property type="component" value="Unassembled WGS sequence"/>
</dbReference>
<feature type="region of interest" description="Disordered" evidence="1">
    <location>
        <begin position="1"/>
        <end position="30"/>
    </location>
</feature>
<feature type="region of interest" description="Disordered" evidence="1">
    <location>
        <begin position="292"/>
        <end position="311"/>
    </location>
</feature>
<keyword evidence="3" id="KW-1185">Reference proteome</keyword>
<protein>
    <submittedName>
        <fullName evidence="2">Uncharacterized protein</fullName>
    </submittedName>
</protein>
<dbReference type="AlphaFoldDB" id="A0AAD1URW7"/>
<feature type="region of interest" description="Disordered" evidence="1">
    <location>
        <begin position="246"/>
        <end position="266"/>
    </location>
</feature>
<accession>A0AAD1URW7</accession>
<organism evidence="2 3">
    <name type="scientific">Euplotes crassus</name>
    <dbReference type="NCBI Taxonomy" id="5936"/>
    <lineage>
        <taxon>Eukaryota</taxon>
        <taxon>Sar</taxon>
        <taxon>Alveolata</taxon>
        <taxon>Ciliophora</taxon>
        <taxon>Intramacronucleata</taxon>
        <taxon>Spirotrichea</taxon>
        <taxon>Hypotrichia</taxon>
        <taxon>Euplotida</taxon>
        <taxon>Euplotidae</taxon>
        <taxon>Moneuplotes</taxon>
    </lineage>
</organism>
<proteinExistence type="predicted"/>
<gene>
    <name evidence="2" type="ORF">ECRASSUSDP1_LOCUS13543</name>
</gene>
<reference evidence="2" key="1">
    <citation type="submission" date="2023-07" db="EMBL/GenBank/DDBJ databases">
        <authorList>
            <consortium name="AG Swart"/>
            <person name="Singh M."/>
            <person name="Singh A."/>
            <person name="Seah K."/>
            <person name="Emmerich C."/>
        </authorList>
    </citation>
    <scope>NUCLEOTIDE SEQUENCE</scope>
    <source>
        <strain evidence="2">DP1</strain>
    </source>
</reference>
<evidence type="ECO:0000313" key="3">
    <source>
        <dbReference type="Proteomes" id="UP001295684"/>
    </source>
</evidence>
<name>A0AAD1URW7_EUPCR</name>
<sequence length="391" mass="45231">MQTRHHRSTSVNVTAQRGLKKRKPSFNGISQRASDTKNFFDKVFKSQYLKNADNHPINWYLRANYDQKKGIRILKCIFKHRGEKIFKRSKQSSHVRTGSINFYHASTCDYSDFQTKKGFQSSYGAEFGGNKLHQSSKDKSILDYSTLSTLSSTSYLTQQMLGYLDKWQVIETNEEYKKILLDSLSSLYTFVKSFLPSNTTNRELFKKVDSTQRVKAERFDKLFDQVKMSVRNKFIHQKYSKILDSNRSIQSASRKKRSALKISNKPDPRKTMLKFFQGNGNILDLASVPPRQNATTYSDNHAGKASRSKSKNMKEFYSTTTVGMTVIPNPNTLKKTCTKFNRYKSALNSVDNVNHTLTKRMSNLRDNRARRFTEGIGQSVDFKYFDTQFYG</sequence>
<evidence type="ECO:0000256" key="1">
    <source>
        <dbReference type="SAM" id="MobiDB-lite"/>
    </source>
</evidence>